<dbReference type="SUPFAM" id="SSF55785">
    <property type="entry name" value="PYP-like sensor domain (PAS domain)"/>
    <property type="match status" value="1"/>
</dbReference>
<dbReference type="PIRSF" id="PIRSF036397">
    <property type="entry name" value="Bactrphtchrm_rec"/>
    <property type="match status" value="1"/>
</dbReference>
<keyword evidence="16" id="KW-1185">Reference proteome</keyword>
<evidence type="ECO:0000256" key="12">
    <source>
        <dbReference type="PROSITE-ProRule" id="PRU00169"/>
    </source>
</evidence>
<dbReference type="PROSITE" id="PS50046">
    <property type="entry name" value="PHYTOCHROME_2"/>
    <property type="match status" value="1"/>
</dbReference>
<keyword evidence="3" id="KW-0600">Photoreceptor protein</keyword>
<dbReference type="SMART" id="SM00448">
    <property type="entry name" value="REC"/>
    <property type="match status" value="1"/>
</dbReference>
<dbReference type="PROSITE" id="PS50110">
    <property type="entry name" value="RESPONSE_REGULATORY"/>
    <property type="match status" value="1"/>
</dbReference>
<evidence type="ECO:0000256" key="9">
    <source>
        <dbReference type="ARBA" id="ARBA00022840"/>
    </source>
</evidence>
<dbReference type="GO" id="GO:0000160">
    <property type="term" value="P:phosphorelay signal transduction system"/>
    <property type="evidence" value="ECO:0007669"/>
    <property type="project" value="InterPro"/>
</dbReference>
<dbReference type="AlphaFoldDB" id="A0A964E2I4"/>
<keyword evidence="9" id="KW-0067">ATP-binding</keyword>
<organism evidence="15 16">
    <name type="scientific">Acidisoma cellulosilyticum</name>
    <dbReference type="NCBI Taxonomy" id="2802395"/>
    <lineage>
        <taxon>Bacteria</taxon>
        <taxon>Pseudomonadati</taxon>
        <taxon>Pseudomonadota</taxon>
        <taxon>Alphaproteobacteria</taxon>
        <taxon>Acetobacterales</taxon>
        <taxon>Acidocellaceae</taxon>
        <taxon>Acidisoma</taxon>
    </lineage>
</organism>
<dbReference type="Pfam" id="PF07536">
    <property type="entry name" value="HWE_HK"/>
    <property type="match status" value="1"/>
</dbReference>
<dbReference type="InterPro" id="IPR016132">
    <property type="entry name" value="Phyto_chromo_attachment"/>
</dbReference>
<evidence type="ECO:0000256" key="10">
    <source>
        <dbReference type="ARBA" id="ARBA00022991"/>
    </source>
</evidence>
<dbReference type="InterPro" id="IPR036890">
    <property type="entry name" value="HATPase_C_sf"/>
</dbReference>
<dbReference type="InterPro" id="IPR029016">
    <property type="entry name" value="GAF-like_dom_sf"/>
</dbReference>
<sequence>MGWRKQALAADETQVDLTNCDREPIHILGAIQPVGFLIAISTDWIVARASANIGIFLGFEPVTMIGNLLADFLPPKLIHDLRNRVAYLNARDTVERLFGCELRPGGEPFDIAIHLSGGQIVIEAEPGSHSNIDATGAVRSMITRLDGQPDLPSFYREGARQVRAMLGYDRVMVYKFAPDGAGEVVAEACKGGIGSFKGLHYPASDIPQQARALYKRNLLRVIRDVTAEPVAIIPALDENRKPLDLSLSVLRSVSPIHIEYLKNMGVEASLSISIIVDDELWGLFACHHYAPRAPSFERRSVSELFSQMFSMRLESRERRALVEYERRARDISDQLLGAVASDETLLNDPDWLGDILTNAIAADGVGVWINGSYAFSGVTPPTDDFRRIIRALNGTAAGRVYATDHIGSLIDRAKPFAEQVSGLLAIPISRSPRDYVVLFRSELRSAVRWAGDPHKPVAYGPNGPRLTPRESFAEWREQVEGHSKPFTTSELRVAETLRATLIEVVLRLADESAAQRHQANARQELLIAELNHRVRNILGVIRGLIRQSQPDQQVVKDFVKVVDGRIHSLARAHNQITDDHWGPAPLQALIDAEAAAFAATKETSILSDGPPILLNPQAYSTMALVVHELVTNSTKYGSLSGDGVVAINWHRNNENDLILIWQESGGPPVKKPTRKGFGTTIIDRSVPYDLGGAAEIHYDPEGVRAQFRIPSRHVSERRNFQGKVIKLPVARNPHHAPVRPDLLAGRSVLLVEDSLIIALDAEDILTRFGAEIATASTSDAAHDTLDDLTPDFAILDINLGDQTSFGIADRLHDKGIPFFFASGYGEQAQLPGEHRSRAVVQKPYTTHNIARAVEELLGLTPESEAS</sequence>
<dbReference type="GO" id="GO:0004673">
    <property type="term" value="F:protein histidine kinase activity"/>
    <property type="evidence" value="ECO:0007669"/>
    <property type="project" value="UniProtKB-EC"/>
</dbReference>
<dbReference type="SMART" id="SM00065">
    <property type="entry name" value="GAF"/>
    <property type="match status" value="1"/>
</dbReference>
<reference evidence="15 16" key="1">
    <citation type="journal article" date="2021" name="Microorganisms">
        <title>Acidisoma silvae sp. nov. and Acidisomacellulosilytica sp. nov., Two Acidophilic Bacteria Isolated from Decaying Wood, Hydrolyzing Cellulose and Producing Poly-3-hydroxybutyrate.</title>
        <authorList>
            <person name="Mieszkin S."/>
            <person name="Pouder E."/>
            <person name="Uroz S."/>
            <person name="Simon-Colin C."/>
            <person name="Alain K."/>
        </authorList>
    </citation>
    <scope>NUCLEOTIDE SEQUENCE [LARGE SCALE GENOMIC DNA]</scope>
    <source>
        <strain evidence="15 16">HW T5.17</strain>
    </source>
</reference>
<evidence type="ECO:0000256" key="8">
    <source>
        <dbReference type="ARBA" id="ARBA00022777"/>
    </source>
</evidence>
<dbReference type="Proteomes" id="UP000721844">
    <property type="component" value="Unassembled WGS sequence"/>
</dbReference>
<comment type="caution">
    <text evidence="15">The sequence shown here is derived from an EMBL/GenBank/DDBJ whole genome shotgun (WGS) entry which is preliminary data.</text>
</comment>
<dbReference type="InterPro" id="IPR043150">
    <property type="entry name" value="Phytochrome_PHY_sf"/>
</dbReference>
<dbReference type="InterPro" id="IPR001789">
    <property type="entry name" value="Sig_transdc_resp-reg_receiver"/>
</dbReference>
<gene>
    <name evidence="15" type="ORF">ACELLULO517_04345</name>
</gene>
<dbReference type="InterPro" id="IPR009219">
    <property type="entry name" value="Bactrphtchr_CheY"/>
</dbReference>
<dbReference type="Pfam" id="PF08446">
    <property type="entry name" value="PAS_2"/>
    <property type="match status" value="1"/>
</dbReference>
<keyword evidence="10" id="KW-0157">Chromophore</keyword>
<dbReference type="InterPro" id="IPR003018">
    <property type="entry name" value="GAF"/>
</dbReference>
<keyword evidence="7" id="KW-0547">Nucleotide-binding</keyword>
<evidence type="ECO:0000313" key="15">
    <source>
        <dbReference type="EMBL" id="MCB8879451.1"/>
    </source>
</evidence>
<dbReference type="InterPro" id="IPR035965">
    <property type="entry name" value="PAS-like_dom_sf"/>
</dbReference>
<feature type="domain" description="Response regulatory" evidence="14">
    <location>
        <begin position="747"/>
        <end position="857"/>
    </location>
</feature>
<dbReference type="SUPFAM" id="SSF52172">
    <property type="entry name" value="CheY-like"/>
    <property type="match status" value="1"/>
</dbReference>
<dbReference type="PANTHER" id="PTHR41523">
    <property type="entry name" value="TWO-COMPONENT SYSTEM SENSOR PROTEIN"/>
    <property type="match status" value="1"/>
</dbReference>
<dbReference type="PRINTS" id="PR01033">
    <property type="entry name" value="PHYTOCHROME"/>
</dbReference>
<dbReference type="GO" id="GO:0005524">
    <property type="term" value="F:ATP binding"/>
    <property type="evidence" value="ECO:0007669"/>
    <property type="project" value="UniProtKB-KW"/>
</dbReference>
<dbReference type="PANTHER" id="PTHR41523:SF8">
    <property type="entry name" value="ETHYLENE RESPONSE SENSOR PROTEIN"/>
    <property type="match status" value="1"/>
</dbReference>
<accession>A0A964E2I4</accession>
<dbReference type="GO" id="GO:0009584">
    <property type="term" value="P:detection of visible light"/>
    <property type="evidence" value="ECO:0007669"/>
    <property type="project" value="InterPro"/>
</dbReference>
<dbReference type="SUPFAM" id="SSF55781">
    <property type="entry name" value="GAF domain-like"/>
    <property type="match status" value="2"/>
</dbReference>
<dbReference type="Gene3D" id="3.30.450.20">
    <property type="entry name" value="PAS domain"/>
    <property type="match status" value="1"/>
</dbReference>
<dbReference type="EC" id="2.7.13.3" evidence="2"/>
<evidence type="ECO:0000256" key="11">
    <source>
        <dbReference type="ARBA" id="ARBA00023170"/>
    </source>
</evidence>
<evidence type="ECO:0000256" key="2">
    <source>
        <dbReference type="ARBA" id="ARBA00012438"/>
    </source>
</evidence>
<dbReference type="Gene3D" id="3.30.565.10">
    <property type="entry name" value="Histidine kinase-like ATPase, C-terminal domain"/>
    <property type="match status" value="1"/>
</dbReference>
<feature type="modified residue" description="4-aspartylphosphate" evidence="12">
    <location>
        <position position="796"/>
    </location>
</feature>
<evidence type="ECO:0000256" key="7">
    <source>
        <dbReference type="ARBA" id="ARBA00022741"/>
    </source>
</evidence>
<evidence type="ECO:0000313" key="16">
    <source>
        <dbReference type="Proteomes" id="UP000721844"/>
    </source>
</evidence>
<evidence type="ECO:0000256" key="5">
    <source>
        <dbReference type="ARBA" id="ARBA00022606"/>
    </source>
</evidence>
<protein>
    <recommendedName>
        <fullName evidence="2">histidine kinase</fullName>
        <ecNumber evidence="2">2.7.13.3</ecNumber>
    </recommendedName>
</protein>
<dbReference type="InterPro" id="IPR001294">
    <property type="entry name" value="Phytochrome"/>
</dbReference>
<evidence type="ECO:0000259" key="14">
    <source>
        <dbReference type="PROSITE" id="PS50110"/>
    </source>
</evidence>
<keyword evidence="5" id="KW-0716">Sensory transduction</keyword>
<evidence type="ECO:0000256" key="6">
    <source>
        <dbReference type="ARBA" id="ARBA00022679"/>
    </source>
</evidence>
<keyword evidence="8" id="KW-0418">Kinase</keyword>
<dbReference type="SMART" id="SM00911">
    <property type="entry name" value="HWE_HK"/>
    <property type="match status" value="1"/>
</dbReference>
<dbReference type="GO" id="GO:0009881">
    <property type="term" value="F:photoreceptor activity"/>
    <property type="evidence" value="ECO:0007669"/>
    <property type="project" value="UniProtKB-KW"/>
</dbReference>
<evidence type="ECO:0000256" key="3">
    <source>
        <dbReference type="ARBA" id="ARBA00022543"/>
    </source>
</evidence>
<comment type="catalytic activity">
    <reaction evidence="1">
        <text>ATP + protein L-histidine = ADP + protein N-phospho-L-histidine.</text>
        <dbReference type="EC" id="2.7.13.3"/>
    </reaction>
</comment>
<dbReference type="Pfam" id="PF01590">
    <property type="entry name" value="GAF"/>
    <property type="match status" value="1"/>
</dbReference>
<dbReference type="InterPro" id="IPR013515">
    <property type="entry name" value="Phytochrome_cen-reg"/>
</dbReference>
<keyword evidence="6" id="KW-0808">Transferase</keyword>
<dbReference type="GO" id="GO:0006355">
    <property type="term" value="P:regulation of DNA-templated transcription"/>
    <property type="evidence" value="ECO:0007669"/>
    <property type="project" value="InterPro"/>
</dbReference>
<dbReference type="Gene3D" id="3.30.450.270">
    <property type="match status" value="1"/>
</dbReference>
<dbReference type="EMBL" id="JAESVA010000002">
    <property type="protein sequence ID" value="MCB8879451.1"/>
    <property type="molecule type" value="Genomic_DNA"/>
</dbReference>
<evidence type="ECO:0000259" key="13">
    <source>
        <dbReference type="PROSITE" id="PS50046"/>
    </source>
</evidence>
<dbReference type="InterPro" id="IPR011006">
    <property type="entry name" value="CheY-like_superfamily"/>
</dbReference>
<name>A0A964E2I4_9PROT</name>
<dbReference type="Gene3D" id="3.40.50.2300">
    <property type="match status" value="1"/>
</dbReference>
<dbReference type="Pfam" id="PF00360">
    <property type="entry name" value="PHY"/>
    <property type="match status" value="1"/>
</dbReference>
<evidence type="ECO:0000256" key="1">
    <source>
        <dbReference type="ARBA" id="ARBA00000085"/>
    </source>
</evidence>
<keyword evidence="11" id="KW-0675">Receptor</keyword>
<dbReference type="Gene3D" id="3.30.450.40">
    <property type="match status" value="1"/>
</dbReference>
<dbReference type="InterPro" id="IPR013654">
    <property type="entry name" value="PAS_2"/>
</dbReference>
<feature type="domain" description="Phytochrome chromophore attachment site" evidence="13">
    <location>
        <begin position="150"/>
        <end position="307"/>
    </location>
</feature>
<dbReference type="InterPro" id="IPR011102">
    <property type="entry name" value="Sig_transdc_His_kinase_HWE"/>
</dbReference>
<proteinExistence type="predicted"/>
<keyword evidence="4 12" id="KW-0597">Phosphoprotein</keyword>
<evidence type="ECO:0000256" key="4">
    <source>
        <dbReference type="ARBA" id="ARBA00022553"/>
    </source>
</evidence>
<dbReference type="SUPFAM" id="SSF55874">
    <property type="entry name" value="ATPase domain of HSP90 chaperone/DNA topoisomerase II/histidine kinase"/>
    <property type="match status" value="1"/>
</dbReference>